<keyword evidence="2" id="KW-1185">Reference proteome</keyword>
<evidence type="ECO:0000313" key="1">
    <source>
        <dbReference type="EMBL" id="CAG8726282.1"/>
    </source>
</evidence>
<accession>A0ACA9PVZ2</accession>
<evidence type="ECO:0000313" key="2">
    <source>
        <dbReference type="Proteomes" id="UP000789702"/>
    </source>
</evidence>
<feature type="non-terminal residue" evidence="1">
    <location>
        <position position="45"/>
    </location>
</feature>
<reference evidence="1" key="1">
    <citation type="submission" date="2021-06" db="EMBL/GenBank/DDBJ databases">
        <authorList>
            <person name="Kallberg Y."/>
            <person name="Tangrot J."/>
            <person name="Rosling A."/>
        </authorList>
    </citation>
    <scope>NUCLEOTIDE SEQUENCE</scope>
    <source>
        <strain evidence="1">IL203A</strain>
    </source>
</reference>
<organism evidence="1 2">
    <name type="scientific">Dentiscutata heterogama</name>
    <dbReference type="NCBI Taxonomy" id="1316150"/>
    <lineage>
        <taxon>Eukaryota</taxon>
        <taxon>Fungi</taxon>
        <taxon>Fungi incertae sedis</taxon>
        <taxon>Mucoromycota</taxon>
        <taxon>Glomeromycotina</taxon>
        <taxon>Glomeromycetes</taxon>
        <taxon>Diversisporales</taxon>
        <taxon>Gigasporaceae</taxon>
        <taxon>Dentiscutata</taxon>
    </lineage>
</organism>
<gene>
    <name evidence="1" type="ORF">DHETER_LOCUS13153</name>
</gene>
<proteinExistence type="predicted"/>
<dbReference type="Proteomes" id="UP000789702">
    <property type="component" value="Unassembled WGS sequence"/>
</dbReference>
<sequence>MLVICEKHDVWVLGFNLEVKAASNDGNFDFQSMLIRKLPNVEFIF</sequence>
<comment type="caution">
    <text evidence="1">The sequence shown here is derived from an EMBL/GenBank/DDBJ whole genome shotgun (WGS) entry which is preliminary data.</text>
</comment>
<dbReference type="EMBL" id="CAJVPU010034808">
    <property type="protein sequence ID" value="CAG8726282.1"/>
    <property type="molecule type" value="Genomic_DNA"/>
</dbReference>
<protein>
    <submittedName>
        <fullName evidence="1">9874_t:CDS:1</fullName>
    </submittedName>
</protein>
<name>A0ACA9PVZ2_9GLOM</name>